<dbReference type="Gene3D" id="3.30.420.10">
    <property type="entry name" value="Ribonuclease H-like superfamily/Ribonuclease H"/>
    <property type="match status" value="1"/>
</dbReference>
<comment type="caution">
    <text evidence="2">The sequence shown here is derived from an EMBL/GenBank/DDBJ whole genome shotgun (WGS) entry which is preliminary data.</text>
</comment>
<evidence type="ECO:0000313" key="3">
    <source>
        <dbReference type="Proteomes" id="UP000177885"/>
    </source>
</evidence>
<dbReference type="InterPro" id="IPR036397">
    <property type="entry name" value="RNaseH_sf"/>
</dbReference>
<dbReference type="GO" id="GO:0003676">
    <property type="term" value="F:nucleic acid binding"/>
    <property type="evidence" value="ECO:0007669"/>
    <property type="project" value="InterPro"/>
</dbReference>
<dbReference type="Pfam" id="PF13456">
    <property type="entry name" value="RVT_3"/>
    <property type="match status" value="1"/>
</dbReference>
<feature type="domain" description="RNase H type-1" evidence="1">
    <location>
        <begin position="1"/>
        <end position="133"/>
    </location>
</feature>
<dbReference type="PANTHER" id="PTHR48475:SF1">
    <property type="entry name" value="RNASE H TYPE-1 DOMAIN-CONTAINING PROTEIN"/>
    <property type="match status" value="1"/>
</dbReference>
<accession>A0A1F7TKM7</accession>
<dbReference type="EMBL" id="MGDT01000007">
    <property type="protein sequence ID" value="OGL66519.1"/>
    <property type="molecule type" value="Genomic_DNA"/>
</dbReference>
<dbReference type="CDD" id="cd09279">
    <property type="entry name" value="RNase_HI_like"/>
    <property type="match status" value="1"/>
</dbReference>
<gene>
    <name evidence="2" type="ORF">A2856_02400</name>
</gene>
<evidence type="ECO:0000313" key="2">
    <source>
        <dbReference type="EMBL" id="OGL66519.1"/>
    </source>
</evidence>
<dbReference type="InterPro" id="IPR002156">
    <property type="entry name" value="RNaseH_domain"/>
</dbReference>
<reference evidence="2 3" key="1">
    <citation type="journal article" date="2016" name="Nat. Commun.">
        <title>Thousands of microbial genomes shed light on interconnected biogeochemical processes in an aquifer system.</title>
        <authorList>
            <person name="Anantharaman K."/>
            <person name="Brown C.T."/>
            <person name="Hug L.A."/>
            <person name="Sharon I."/>
            <person name="Castelle C.J."/>
            <person name="Probst A.J."/>
            <person name="Thomas B.C."/>
            <person name="Singh A."/>
            <person name="Wilkins M.J."/>
            <person name="Karaoz U."/>
            <person name="Brodie E.L."/>
            <person name="Williams K.H."/>
            <person name="Hubbard S.S."/>
            <person name="Banfield J.F."/>
        </authorList>
    </citation>
    <scope>NUCLEOTIDE SEQUENCE [LARGE SCALE GENOMIC DNA]</scope>
</reference>
<dbReference type="STRING" id="1802385.A2856_02400"/>
<dbReference type="PANTHER" id="PTHR48475">
    <property type="entry name" value="RIBONUCLEASE H"/>
    <property type="match status" value="1"/>
</dbReference>
<protein>
    <recommendedName>
        <fullName evidence="1">RNase H type-1 domain-containing protein</fullName>
    </recommendedName>
</protein>
<dbReference type="SUPFAM" id="SSF53098">
    <property type="entry name" value="Ribonuclease H-like"/>
    <property type="match status" value="1"/>
</dbReference>
<proteinExistence type="predicted"/>
<name>A0A1F7TKM7_9BACT</name>
<dbReference type="Proteomes" id="UP000177885">
    <property type="component" value="Unassembled WGS sequence"/>
</dbReference>
<dbReference type="AlphaFoldDB" id="A0A1F7TKM7"/>
<sequence length="133" mass="14419">MKLITYSDGGSRGNPGPACGGAVVKKADGEILEAVSKYIGRATNNVAEYTGIIIALEAAKRHGATEVEMRMDSELAVKQLKGEYKVKNPDLAKLFMQVHNLMLGFKKVTFKHVRREQNTEADAAVNACLDAHS</sequence>
<dbReference type="GO" id="GO:0004523">
    <property type="term" value="F:RNA-DNA hybrid ribonuclease activity"/>
    <property type="evidence" value="ECO:0007669"/>
    <property type="project" value="InterPro"/>
</dbReference>
<dbReference type="PROSITE" id="PS50879">
    <property type="entry name" value="RNASE_H_1"/>
    <property type="match status" value="1"/>
</dbReference>
<organism evidence="2 3">
    <name type="scientific">Candidatus Uhrbacteria bacterium RIFCSPHIGHO2_01_FULL_63_20</name>
    <dbReference type="NCBI Taxonomy" id="1802385"/>
    <lineage>
        <taxon>Bacteria</taxon>
        <taxon>Candidatus Uhriibacteriota</taxon>
    </lineage>
</organism>
<dbReference type="InterPro" id="IPR012337">
    <property type="entry name" value="RNaseH-like_sf"/>
</dbReference>
<evidence type="ECO:0000259" key="1">
    <source>
        <dbReference type="PROSITE" id="PS50879"/>
    </source>
</evidence>